<dbReference type="RefSeq" id="WP_270044042.1">
    <property type="nucleotide sequence ID" value="NZ_JAPDOD010000037.1"/>
</dbReference>
<organism evidence="2 3">
    <name type="scientific">Solirubrobacter ginsenosidimutans</name>
    <dbReference type="NCBI Taxonomy" id="490573"/>
    <lineage>
        <taxon>Bacteria</taxon>
        <taxon>Bacillati</taxon>
        <taxon>Actinomycetota</taxon>
        <taxon>Thermoleophilia</taxon>
        <taxon>Solirubrobacterales</taxon>
        <taxon>Solirubrobacteraceae</taxon>
        <taxon>Solirubrobacter</taxon>
    </lineage>
</organism>
<proteinExistence type="predicted"/>
<feature type="chain" id="PRO_5040817000" evidence="1">
    <location>
        <begin position="21"/>
        <end position="228"/>
    </location>
</feature>
<gene>
    <name evidence="2" type="ORF">OM076_31275</name>
</gene>
<name>A0A9X3S4S5_9ACTN</name>
<sequence length="228" mass="24461">MRLPILTLLLFLAFASVASAARPATPDEANVVAAGLDGARGECGDITMSTVDGTWALALAKDVEGCEFDIISDKLHVMHLADGAWSELASLDFPTGCPAGVPPAVASDLGFCKTQRGYMVCANSRATSIHRVFDRPRTCNTLRPHQPFAQAVNLAKLHWSGWGKATATARGIDRGFRKTDRDTPVTVRASGRTVACKGDWVYTILKVHSRYGTDVVFQITDCPTAHSS</sequence>
<dbReference type="AlphaFoldDB" id="A0A9X3S4S5"/>
<feature type="signal peptide" evidence="1">
    <location>
        <begin position="1"/>
        <end position="20"/>
    </location>
</feature>
<evidence type="ECO:0000256" key="1">
    <source>
        <dbReference type="SAM" id="SignalP"/>
    </source>
</evidence>
<reference evidence="2" key="1">
    <citation type="submission" date="2022-10" db="EMBL/GenBank/DDBJ databases">
        <title>The WGS of Solirubrobacter ginsenosidimutans DSM 21036.</title>
        <authorList>
            <person name="Jiang Z."/>
        </authorList>
    </citation>
    <scope>NUCLEOTIDE SEQUENCE</scope>
    <source>
        <strain evidence="2">DSM 21036</strain>
    </source>
</reference>
<accession>A0A9X3S4S5</accession>
<protein>
    <submittedName>
        <fullName evidence="2">Uncharacterized protein</fullName>
    </submittedName>
</protein>
<keyword evidence="1" id="KW-0732">Signal</keyword>
<comment type="caution">
    <text evidence="2">The sequence shown here is derived from an EMBL/GenBank/DDBJ whole genome shotgun (WGS) entry which is preliminary data.</text>
</comment>
<dbReference type="Proteomes" id="UP001149140">
    <property type="component" value="Unassembled WGS sequence"/>
</dbReference>
<keyword evidence="3" id="KW-1185">Reference proteome</keyword>
<evidence type="ECO:0000313" key="3">
    <source>
        <dbReference type="Proteomes" id="UP001149140"/>
    </source>
</evidence>
<dbReference type="EMBL" id="JAPDOD010000037">
    <property type="protein sequence ID" value="MDA0164792.1"/>
    <property type="molecule type" value="Genomic_DNA"/>
</dbReference>
<evidence type="ECO:0000313" key="2">
    <source>
        <dbReference type="EMBL" id="MDA0164792.1"/>
    </source>
</evidence>